<comment type="caution">
    <text evidence="1">The sequence shown here is derived from an EMBL/GenBank/DDBJ whole genome shotgun (WGS) entry which is preliminary data.</text>
</comment>
<organism evidence="1">
    <name type="scientific">marine sediment metagenome</name>
    <dbReference type="NCBI Taxonomy" id="412755"/>
    <lineage>
        <taxon>unclassified sequences</taxon>
        <taxon>metagenomes</taxon>
        <taxon>ecological metagenomes</taxon>
    </lineage>
</organism>
<evidence type="ECO:0000313" key="1">
    <source>
        <dbReference type="EMBL" id="KKM82439.1"/>
    </source>
</evidence>
<dbReference type="AlphaFoldDB" id="A0A0F9KJY4"/>
<reference evidence="1" key="1">
    <citation type="journal article" date="2015" name="Nature">
        <title>Complex archaea that bridge the gap between prokaryotes and eukaryotes.</title>
        <authorList>
            <person name="Spang A."/>
            <person name="Saw J.H."/>
            <person name="Jorgensen S.L."/>
            <person name="Zaremba-Niedzwiedzka K."/>
            <person name="Martijn J."/>
            <person name="Lind A.E."/>
            <person name="van Eijk R."/>
            <person name="Schleper C."/>
            <person name="Guy L."/>
            <person name="Ettema T.J."/>
        </authorList>
    </citation>
    <scope>NUCLEOTIDE SEQUENCE</scope>
</reference>
<protein>
    <submittedName>
        <fullName evidence="1">Uncharacterized protein</fullName>
    </submittedName>
</protein>
<gene>
    <name evidence="1" type="ORF">LCGC14_1319620</name>
</gene>
<accession>A0A0F9KJY4</accession>
<proteinExistence type="predicted"/>
<dbReference type="EMBL" id="LAZR01007863">
    <property type="protein sequence ID" value="KKM82439.1"/>
    <property type="molecule type" value="Genomic_DNA"/>
</dbReference>
<name>A0A0F9KJY4_9ZZZZ</name>
<sequence length="68" mass="8067">MVKGYCRGCGEYQNNLFTHLNTYPKHKVYVINTKRIRIDKGNSMMDEIISQGNYIVNQDKVKNKKWQN</sequence>